<feature type="transmembrane region" description="Helical" evidence="6">
    <location>
        <begin position="548"/>
        <end position="567"/>
    </location>
</feature>
<feature type="transmembrane region" description="Helical" evidence="6">
    <location>
        <begin position="78"/>
        <end position="97"/>
    </location>
</feature>
<dbReference type="Pfam" id="PF13515">
    <property type="entry name" value="FUSC_2"/>
    <property type="match status" value="1"/>
</dbReference>
<protein>
    <submittedName>
        <fullName evidence="8">MFS transporter</fullName>
    </submittedName>
</protein>
<feature type="transmembrane region" description="Helical" evidence="6">
    <location>
        <begin position="597"/>
        <end position="617"/>
    </location>
</feature>
<dbReference type="Proteomes" id="UP000315783">
    <property type="component" value="Unassembled WGS sequence"/>
</dbReference>
<feature type="compositionally biased region" description="Basic and acidic residues" evidence="5">
    <location>
        <begin position="313"/>
        <end position="327"/>
    </location>
</feature>
<feature type="transmembrane region" description="Helical" evidence="6">
    <location>
        <begin position="573"/>
        <end position="590"/>
    </location>
</feature>
<keyword evidence="3 6" id="KW-1133">Transmembrane helix</keyword>
<name>A0A545VRX6_9HYPO</name>
<feature type="transmembrane region" description="Helical" evidence="6">
    <location>
        <begin position="109"/>
        <end position="128"/>
    </location>
</feature>
<reference evidence="8 9" key="1">
    <citation type="journal article" date="2019" name="Appl. Microbiol. Biotechnol.">
        <title>Genome sequence of Isaria javanica and comparative genome analysis insights into family S53 peptidase evolution in fungal entomopathogens.</title>
        <authorList>
            <person name="Lin R."/>
            <person name="Zhang X."/>
            <person name="Xin B."/>
            <person name="Zou M."/>
            <person name="Gao Y."/>
            <person name="Qin F."/>
            <person name="Hu Q."/>
            <person name="Xie B."/>
            <person name="Cheng X."/>
        </authorList>
    </citation>
    <scope>NUCLEOTIDE SEQUENCE [LARGE SCALE GENOMIC DNA]</scope>
    <source>
        <strain evidence="8 9">IJ1G</strain>
    </source>
</reference>
<sequence>MVKLQPKLLLSWLRLDWHTAQLTVKTSIPPAVLVCAIQSDTWISYFGQNAYLAPIAAASVMAGFPQGMLIDFNVKQTIGYVVAYCWALLAGWCGLQARKHTTRSPEELAAYNSSAEAVVAVMLAFGMWVTFTVKSAFPSWNIQTSVAAILGIAMIPALARLPTMHSIIKEATNAKSVEQLEAALQQLGNEVAKANGHVDHAAREFSWGAYSQSELDAVCSLLVQLVPPASGLSLVADMMQRETDVSGVPSYQEQMVTNPEVAIEPAKQSQDDWHHTETEIQGQLIKMAEMITAGAKHAKLRLRQIQKRSWARGHSEKPADQESHEDVSPGGSRLVQHYCDMFREDGDETLSRREVLHRYVQHRPKVGTIGPLSSDKHADILRYFALLHSQTILTALGRKLLRLIVYLDDRHGRPRRFVPPNFLSLSYWARYFSCDLANNLRRDVQNKDGGPKVELDPVFHKPRNPDHLPAANTMEAVGDFIRKINSVLRTEHAAYGLRGACAVMTIAIIGFLHDSQDFYFAQRLLWALFAILLSMGRTSGSSTFLLMGRLLGTTASMVASYIIWYIVDQRTPGVLVFMWLWFMVISFLTVRFPALFSIWFVALIAAIVMIGIELQTMQIGEEAVKQSGQAVYPPYVIFPYRLAIVALGVITSYIWTIFPYPISEHSELRESTAQVLYELSRYYMCIQQTVFARLHRDIGDADDASSPSSRLQSALRRLFLKYRGLSADARRSFQFMDWEFSLGGRFPKKAYGEILSILDRSGSYMALTSYLSKESKSPDVIAACWAESGTGIPNIDLTPHGIASRIIILRSALGGGHPLPPGLHQLRMSNPLQFSGSKSSEDYEFAIAALIHNVHWYFIHDVNRLTERSREFDRKFKQRAYNTSLHL</sequence>
<comment type="subcellular location">
    <subcellularLocation>
        <location evidence="1">Membrane</location>
        <topology evidence="1">Multi-pass membrane protein</topology>
    </subcellularLocation>
</comment>
<dbReference type="InterPro" id="IPR049453">
    <property type="entry name" value="Memb_transporter_dom"/>
</dbReference>
<dbReference type="PANTHER" id="PTHR37994">
    <property type="entry name" value="ARAE_2_N DOMAIN-CONTAINING PROTEIN-RELATED"/>
    <property type="match status" value="1"/>
</dbReference>
<keyword evidence="2 6" id="KW-0812">Transmembrane</keyword>
<feature type="domain" description="Integral membrane bound transporter" evidence="7">
    <location>
        <begin position="515"/>
        <end position="653"/>
    </location>
</feature>
<feature type="transmembrane region" description="Helical" evidence="6">
    <location>
        <begin position="140"/>
        <end position="159"/>
    </location>
</feature>
<evidence type="ECO:0000313" key="9">
    <source>
        <dbReference type="Proteomes" id="UP000315783"/>
    </source>
</evidence>
<evidence type="ECO:0000256" key="1">
    <source>
        <dbReference type="ARBA" id="ARBA00004141"/>
    </source>
</evidence>
<dbReference type="OrthoDB" id="2274698at2759"/>
<gene>
    <name evidence="8" type="ORF">IF1G_08791</name>
</gene>
<evidence type="ECO:0000256" key="2">
    <source>
        <dbReference type="ARBA" id="ARBA00022692"/>
    </source>
</evidence>
<dbReference type="STRING" id="43265.A0A545VRX6"/>
<evidence type="ECO:0000256" key="3">
    <source>
        <dbReference type="ARBA" id="ARBA00022989"/>
    </source>
</evidence>
<dbReference type="GO" id="GO:0016020">
    <property type="term" value="C:membrane"/>
    <property type="evidence" value="ECO:0007669"/>
    <property type="project" value="UniProtKB-SubCell"/>
</dbReference>
<feature type="transmembrane region" description="Helical" evidence="6">
    <location>
        <begin position="492"/>
        <end position="512"/>
    </location>
</feature>
<organism evidence="8 9">
    <name type="scientific">Cordyceps javanica</name>
    <dbReference type="NCBI Taxonomy" id="43265"/>
    <lineage>
        <taxon>Eukaryota</taxon>
        <taxon>Fungi</taxon>
        <taxon>Dikarya</taxon>
        <taxon>Ascomycota</taxon>
        <taxon>Pezizomycotina</taxon>
        <taxon>Sordariomycetes</taxon>
        <taxon>Hypocreomycetidae</taxon>
        <taxon>Hypocreales</taxon>
        <taxon>Cordycipitaceae</taxon>
        <taxon>Cordyceps</taxon>
    </lineage>
</organism>
<evidence type="ECO:0000259" key="7">
    <source>
        <dbReference type="Pfam" id="PF13515"/>
    </source>
</evidence>
<feature type="transmembrane region" description="Helical" evidence="6">
    <location>
        <begin position="637"/>
        <end position="658"/>
    </location>
</feature>
<evidence type="ECO:0000313" key="8">
    <source>
        <dbReference type="EMBL" id="TQV92273.1"/>
    </source>
</evidence>
<keyword evidence="9" id="KW-1185">Reference proteome</keyword>
<dbReference type="PANTHER" id="PTHR37994:SF4">
    <property type="entry name" value="ER TRANSPORTER 6TM N-TERMINAL DOMAIN-CONTAINING PROTEIN-RELATED"/>
    <property type="match status" value="1"/>
</dbReference>
<keyword evidence="4 6" id="KW-0472">Membrane</keyword>
<feature type="region of interest" description="Disordered" evidence="5">
    <location>
        <begin position="309"/>
        <end position="331"/>
    </location>
</feature>
<evidence type="ECO:0000256" key="6">
    <source>
        <dbReference type="SAM" id="Phobius"/>
    </source>
</evidence>
<dbReference type="AlphaFoldDB" id="A0A545VRX6"/>
<comment type="caution">
    <text evidence="8">The sequence shown here is derived from an EMBL/GenBank/DDBJ whole genome shotgun (WGS) entry which is preliminary data.</text>
</comment>
<proteinExistence type="predicted"/>
<evidence type="ECO:0000256" key="5">
    <source>
        <dbReference type="SAM" id="MobiDB-lite"/>
    </source>
</evidence>
<dbReference type="EMBL" id="SPUK01000015">
    <property type="protein sequence ID" value="TQV92273.1"/>
    <property type="molecule type" value="Genomic_DNA"/>
</dbReference>
<accession>A0A545VRX6</accession>
<evidence type="ECO:0000256" key="4">
    <source>
        <dbReference type="ARBA" id="ARBA00023136"/>
    </source>
</evidence>